<comment type="caution">
    <text evidence="1">The sequence shown here is derived from an EMBL/GenBank/DDBJ whole genome shotgun (WGS) entry which is preliminary data.</text>
</comment>
<organism evidence="1 2">
    <name type="scientific">Lentzea kristufekii</name>
    <dbReference type="NCBI Taxonomy" id="3095430"/>
    <lineage>
        <taxon>Bacteria</taxon>
        <taxon>Bacillati</taxon>
        <taxon>Actinomycetota</taxon>
        <taxon>Actinomycetes</taxon>
        <taxon>Pseudonocardiales</taxon>
        <taxon>Pseudonocardiaceae</taxon>
        <taxon>Lentzea</taxon>
    </lineage>
</organism>
<sequence>MINVELKGPHGQIDPRAVAEAIVALDKVLRSLPQDEPTPLAISSLSVGSAKIGIRATERVAGVMRDGLRDLFHEALVPRGWSVETVASLLELDQVRKRAGVEGIWLRIDDALAPLDEQLASHARDSIKPPAPSLGSVRGELYRYNGHQHTAALRDYRTKGIVTVTFPTALAADVRGALDQEIEAWGRLTRNIYDQVESIELEGLTSVETPESRVSLDDVIGLFGSDWTEGMDSVDWVRRQRG</sequence>
<keyword evidence="2" id="KW-1185">Reference proteome</keyword>
<dbReference type="EMBL" id="JAXAVV010000008">
    <property type="protein sequence ID" value="MDX8051484.1"/>
    <property type="molecule type" value="Genomic_DNA"/>
</dbReference>
<dbReference type="Proteomes" id="UP001271792">
    <property type="component" value="Unassembled WGS sequence"/>
</dbReference>
<proteinExistence type="predicted"/>
<name>A0ABU4TT57_9PSEU</name>
<gene>
    <name evidence="1" type="ORF">SK571_19010</name>
</gene>
<dbReference type="RefSeq" id="WP_319985395.1">
    <property type="nucleotide sequence ID" value="NZ_JAXAVV010000008.1"/>
</dbReference>
<accession>A0ABU4TT57</accession>
<evidence type="ECO:0000313" key="2">
    <source>
        <dbReference type="Proteomes" id="UP001271792"/>
    </source>
</evidence>
<reference evidence="1 2" key="1">
    <citation type="submission" date="2023-11" db="EMBL/GenBank/DDBJ databases">
        <title>Lentzea sokolovensis, sp. nov., Lentzea kristufkii, sp. nov., and Lentzea miocenensis, sp. nov., rare actinobacteria from Sokolov Coal Basin, Miocene lacustrine sediment, Czech Republic.</title>
        <authorList>
            <person name="Lara A."/>
            <person name="Kotroba L."/>
            <person name="Nouioui I."/>
            <person name="Neumann-Schaal M."/>
            <person name="Mast Y."/>
            <person name="Chronakova A."/>
        </authorList>
    </citation>
    <scope>NUCLEOTIDE SEQUENCE [LARGE SCALE GENOMIC DNA]</scope>
    <source>
        <strain evidence="1 2">BCCO 10_0798</strain>
    </source>
</reference>
<evidence type="ECO:0000313" key="1">
    <source>
        <dbReference type="EMBL" id="MDX8051484.1"/>
    </source>
</evidence>
<protein>
    <submittedName>
        <fullName evidence="1">Uncharacterized protein</fullName>
    </submittedName>
</protein>